<reference evidence="2 3" key="1">
    <citation type="journal article" date="2018" name="PLoS Pathog.">
        <title>Evolution of structural diversity of trichothecenes, a family of toxins produced by plant pathogenic and entomopathogenic fungi.</title>
        <authorList>
            <person name="Proctor R.H."/>
            <person name="McCormick S.P."/>
            <person name="Kim H.S."/>
            <person name="Cardoza R.E."/>
            <person name="Stanley A.M."/>
            <person name="Lindo L."/>
            <person name="Kelly A."/>
            <person name="Brown D.W."/>
            <person name="Lee T."/>
            <person name="Vaughan M.M."/>
            <person name="Alexander N.J."/>
            <person name="Busman M."/>
            <person name="Gutierrez S."/>
        </authorList>
    </citation>
    <scope>NUCLEOTIDE SEQUENCE [LARGE SCALE GENOMIC DNA]</scope>
    <source>
        <strain evidence="2 3">NRRL 3299</strain>
    </source>
</reference>
<dbReference type="Proteomes" id="UP000266152">
    <property type="component" value="Unassembled WGS sequence"/>
</dbReference>
<feature type="region of interest" description="Disordered" evidence="1">
    <location>
        <begin position="1"/>
        <end position="39"/>
    </location>
</feature>
<feature type="compositionally biased region" description="Basic and acidic residues" evidence="1">
    <location>
        <begin position="29"/>
        <end position="39"/>
    </location>
</feature>
<protein>
    <submittedName>
        <fullName evidence="2">Uncharacterized protein</fullName>
    </submittedName>
</protein>
<dbReference type="EMBL" id="PXOF01000203">
    <property type="protein sequence ID" value="RGP59889.1"/>
    <property type="molecule type" value="Genomic_DNA"/>
</dbReference>
<dbReference type="AlphaFoldDB" id="A0A395RJB2"/>
<gene>
    <name evidence="2" type="ORF">FSPOR_10999</name>
</gene>
<evidence type="ECO:0000256" key="1">
    <source>
        <dbReference type="SAM" id="MobiDB-lite"/>
    </source>
</evidence>
<organism evidence="2 3">
    <name type="scientific">Fusarium sporotrichioides</name>
    <dbReference type="NCBI Taxonomy" id="5514"/>
    <lineage>
        <taxon>Eukaryota</taxon>
        <taxon>Fungi</taxon>
        <taxon>Dikarya</taxon>
        <taxon>Ascomycota</taxon>
        <taxon>Pezizomycotina</taxon>
        <taxon>Sordariomycetes</taxon>
        <taxon>Hypocreomycetidae</taxon>
        <taxon>Hypocreales</taxon>
        <taxon>Nectriaceae</taxon>
        <taxon>Fusarium</taxon>
    </lineage>
</organism>
<sequence length="337" mass="37388">MSAERDSPDVASEEATPAPAKASKSKIPRAKEDPQAINARRDGAIARILPGVKELPELYEKVKRQIRQHTPGRKWNENGICKKFVGWCEFADSCHRPKLDTMLAAMAIHDYFGSMSTSFAKEVEGRGLAEWANKEIQALIQAASAPKPTVLEKVQKEASVKAEPELRGYNAADTIRQSIESENDLAIAAGLKRPAHVHPAESSNKRTNLGSNQALVAPEINNLAIPQQFQHRIVYRETGMQTDTYASVEEASKAMRQAATAMQEQIQALRNHNEMLDTPWERVQVAPARPVNSAARQQLQFQTQEMIPLQHVNRQAPAIYLDTNRDNGGHGGIFRFG</sequence>
<proteinExistence type="predicted"/>
<evidence type="ECO:0000313" key="3">
    <source>
        <dbReference type="Proteomes" id="UP000266152"/>
    </source>
</evidence>
<evidence type="ECO:0000313" key="2">
    <source>
        <dbReference type="EMBL" id="RGP59889.1"/>
    </source>
</evidence>
<comment type="caution">
    <text evidence="2">The sequence shown here is derived from an EMBL/GenBank/DDBJ whole genome shotgun (WGS) entry which is preliminary data.</text>
</comment>
<keyword evidence="3" id="KW-1185">Reference proteome</keyword>
<feature type="compositionally biased region" description="Low complexity" evidence="1">
    <location>
        <begin position="13"/>
        <end position="22"/>
    </location>
</feature>
<accession>A0A395RJB2</accession>
<name>A0A395RJB2_FUSSP</name>